<feature type="region of interest" description="Disordered" evidence="3">
    <location>
        <begin position="1"/>
        <end position="29"/>
    </location>
</feature>
<dbReference type="InterPro" id="IPR037231">
    <property type="entry name" value="NAP-like_sf"/>
</dbReference>
<dbReference type="AlphaFoldDB" id="A0A6P3GUR4"/>
<dbReference type="Proteomes" id="UP000515208">
    <property type="component" value="Unplaced"/>
</dbReference>
<evidence type="ECO:0000256" key="1">
    <source>
        <dbReference type="ARBA" id="ARBA00009947"/>
    </source>
</evidence>
<comment type="similarity">
    <text evidence="1 2">Belongs to the nucleosome assembly protein (NAP) family.</text>
</comment>
<feature type="compositionally biased region" description="Basic and acidic residues" evidence="3">
    <location>
        <begin position="102"/>
        <end position="112"/>
    </location>
</feature>
<evidence type="ECO:0000256" key="2">
    <source>
        <dbReference type="RuleBase" id="RU003876"/>
    </source>
</evidence>
<gene>
    <name evidence="5" type="primary">LOC104982676</name>
</gene>
<sequence>MSRPFTSAPAGDQGQGQEERVRQSEEGGSILGPQTFLIVSPVVTPGKEATLFRVEAVEDSKALVDEDVVGIEWEFQLLAEDSTKEVEVVTDDERQQGFSQELEEKTVEEQGWERPGGPSELPALDELQALAALRVELSSEHEKNHRAYIRFMHKSHQRRKSHLAWRSAIIQGIPGFWAKAIMNHPQVCIMISNQDKDFLSYMIDLKVQRYPQFHCKLIFSFWENPYFLNTVIIKKYYLDITGHRACCSTPVHWIWGFERGALSHKLHTRSLKFLNWLSGHNCSKLNRIAEIINEDVWNDPLKYYSREEGSSMKAQGRRRDEGDRRGGFKEPEEEAGGIPSLKVVGCRIFTVTLSWMAVDQANVTGTMKLSKVMGECRTQVHVTQLSRARPSNPARFSAGRYLS</sequence>
<dbReference type="GO" id="GO:0005634">
    <property type="term" value="C:nucleus"/>
    <property type="evidence" value="ECO:0007669"/>
    <property type="project" value="InterPro"/>
</dbReference>
<proteinExistence type="inferred from homology"/>
<accession>A0A6P3GUR4</accession>
<dbReference type="InterPro" id="IPR002164">
    <property type="entry name" value="NAP_family"/>
</dbReference>
<evidence type="ECO:0000256" key="3">
    <source>
        <dbReference type="SAM" id="MobiDB-lite"/>
    </source>
</evidence>
<dbReference type="SUPFAM" id="SSF143113">
    <property type="entry name" value="NAP-like"/>
    <property type="match status" value="1"/>
</dbReference>
<dbReference type="Pfam" id="PF00956">
    <property type="entry name" value="NAP"/>
    <property type="match status" value="1"/>
</dbReference>
<dbReference type="Gene3D" id="3.30.1120.90">
    <property type="entry name" value="Nucleosome assembly protein"/>
    <property type="match status" value="1"/>
</dbReference>
<dbReference type="GO" id="GO:0006334">
    <property type="term" value="P:nucleosome assembly"/>
    <property type="evidence" value="ECO:0007669"/>
    <property type="project" value="InterPro"/>
</dbReference>
<feature type="compositionally biased region" description="Basic and acidic residues" evidence="3">
    <location>
        <begin position="317"/>
        <end position="330"/>
    </location>
</feature>
<evidence type="ECO:0000313" key="5">
    <source>
        <dbReference type="RefSeq" id="XP_010830417.1"/>
    </source>
</evidence>
<name>A0A6P3GUR4_BISBB</name>
<dbReference type="KEGG" id="bbis:104982676"/>
<dbReference type="PANTHER" id="PTHR11875">
    <property type="entry name" value="TESTIS-SPECIFIC Y-ENCODED PROTEIN"/>
    <property type="match status" value="1"/>
</dbReference>
<feature type="region of interest" description="Disordered" evidence="3">
    <location>
        <begin position="308"/>
        <end position="335"/>
    </location>
</feature>
<protein>
    <submittedName>
        <fullName evidence="5">Testis-specific Y-encoded protein 1-like</fullName>
    </submittedName>
</protein>
<dbReference type="OrthoDB" id="9716369at2759"/>
<keyword evidence="4" id="KW-1185">Reference proteome</keyword>
<feature type="region of interest" description="Disordered" evidence="3">
    <location>
        <begin position="95"/>
        <end position="117"/>
    </location>
</feature>
<reference evidence="5" key="1">
    <citation type="submission" date="2025-08" db="UniProtKB">
        <authorList>
            <consortium name="RefSeq"/>
        </authorList>
    </citation>
    <scope>IDENTIFICATION</scope>
    <source>
        <tissue evidence="5">Blood</tissue>
    </source>
</reference>
<dbReference type="GeneID" id="104982676"/>
<dbReference type="RefSeq" id="XP_010830417.1">
    <property type="nucleotide sequence ID" value="XM_010832115.1"/>
</dbReference>
<evidence type="ECO:0000313" key="4">
    <source>
        <dbReference type="Proteomes" id="UP000515208"/>
    </source>
</evidence>
<organism evidence="4 5">
    <name type="scientific">Bison bison bison</name>
    <name type="common">North American plains bison</name>
    <dbReference type="NCBI Taxonomy" id="43346"/>
    <lineage>
        <taxon>Eukaryota</taxon>
        <taxon>Metazoa</taxon>
        <taxon>Chordata</taxon>
        <taxon>Craniata</taxon>
        <taxon>Vertebrata</taxon>
        <taxon>Euteleostomi</taxon>
        <taxon>Mammalia</taxon>
        <taxon>Eutheria</taxon>
        <taxon>Laurasiatheria</taxon>
        <taxon>Artiodactyla</taxon>
        <taxon>Ruminantia</taxon>
        <taxon>Pecora</taxon>
        <taxon>Bovidae</taxon>
        <taxon>Bovinae</taxon>
        <taxon>Bison</taxon>
    </lineage>
</organism>